<keyword evidence="3" id="KW-0067">ATP-binding</keyword>
<evidence type="ECO:0000256" key="7">
    <source>
        <dbReference type="SAM" id="MobiDB-lite"/>
    </source>
</evidence>
<evidence type="ECO:0000256" key="2">
    <source>
        <dbReference type="ARBA" id="ARBA00022741"/>
    </source>
</evidence>
<evidence type="ECO:0000256" key="1">
    <source>
        <dbReference type="ARBA" id="ARBA00022701"/>
    </source>
</evidence>
<proteinExistence type="predicted"/>
<feature type="compositionally biased region" description="Basic residues" evidence="7">
    <location>
        <begin position="10"/>
        <end position="24"/>
    </location>
</feature>
<feature type="region of interest" description="Disordered" evidence="7">
    <location>
        <begin position="712"/>
        <end position="731"/>
    </location>
</feature>
<feature type="region of interest" description="Disordered" evidence="7">
    <location>
        <begin position="108"/>
        <end position="177"/>
    </location>
</feature>
<dbReference type="PANTHER" id="PTHR37739">
    <property type="entry name" value="KINESIN-LIKE PROTEIN KIN-12D"/>
    <property type="match status" value="1"/>
</dbReference>
<keyword evidence="2" id="KW-0547">Nucleotide-binding</keyword>
<evidence type="ECO:0000256" key="4">
    <source>
        <dbReference type="ARBA" id="ARBA00023054"/>
    </source>
</evidence>
<comment type="caution">
    <text evidence="8">The sequence shown here is derived from an EMBL/GenBank/DDBJ whole genome shotgun (WGS) entry which is preliminary data.</text>
</comment>
<organism evidence="8 9">
    <name type="scientific">Cerrena zonata</name>
    <dbReference type="NCBI Taxonomy" id="2478898"/>
    <lineage>
        <taxon>Eukaryota</taxon>
        <taxon>Fungi</taxon>
        <taxon>Dikarya</taxon>
        <taxon>Basidiomycota</taxon>
        <taxon>Agaricomycotina</taxon>
        <taxon>Agaricomycetes</taxon>
        <taxon>Polyporales</taxon>
        <taxon>Cerrenaceae</taxon>
        <taxon>Cerrena</taxon>
    </lineage>
</organism>
<dbReference type="InterPro" id="IPR044986">
    <property type="entry name" value="KIF15/KIN-12"/>
</dbReference>
<reference evidence="8 9" key="1">
    <citation type="submission" date="2022-09" db="EMBL/GenBank/DDBJ databases">
        <authorList>
            <person name="Palmer J.M."/>
        </authorList>
    </citation>
    <scope>NUCLEOTIDE SEQUENCE [LARGE SCALE GENOMIC DNA]</scope>
    <source>
        <strain evidence="8 9">DSM 7382</strain>
    </source>
</reference>
<accession>A0AAW0G2G4</accession>
<keyword evidence="4 6" id="KW-0175">Coiled coil</keyword>
<keyword evidence="9" id="KW-1185">Reference proteome</keyword>
<feature type="region of interest" description="Disordered" evidence="7">
    <location>
        <begin position="1"/>
        <end position="84"/>
    </location>
</feature>
<evidence type="ECO:0000313" key="9">
    <source>
        <dbReference type="Proteomes" id="UP001385951"/>
    </source>
</evidence>
<feature type="compositionally biased region" description="Pro residues" evidence="7">
    <location>
        <begin position="131"/>
        <end position="160"/>
    </location>
</feature>
<dbReference type="SUPFAM" id="SSF90257">
    <property type="entry name" value="Myosin rod fragments"/>
    <property type="match status" value="1"/>
</dbReference>
<dbReference type="GO" id="GO:0005524">
    <property type="term" value="F:ATP binding"/>
    <property type="evidence" value="ECO:0007669"/>
    <property type="project" value="UniProtKB-KW"/>
</dbReference>
<evidence type="ECO:0000313" key="8">
    <source>
        <dbReference type="EMBL" id="KAK7686572.1"/>
    </source>
</evidence>
<protein>
    <submittedName>
        <fullName evidence="8">Uncharacterized protein</fullName>
    </submittedName>
</protein>
<feature type="coiled-coil region" evidence="6">
    <location>
        <begin position="308"/>
        <end position="335"/>
    </location>
</feature>
<keyword evidence="1" id="KW-0493">Microtubule</keyword>
<dbReference type="GO" id="GO:0005874">
    <property type="term" value="C:microtubule"/>
    <property type="evidence" value="ECO:0007669"/>
    <property type="project" value="UniProtKB-KW"/>
</dbReference>
<gene>
    <name evidence="8" type="ORF">QCA50_010172</name>
</gene>
<dbReference type="AlphaFoldDB" id="A0AAW0G2G4"/>
<sequence length="1062" mass="118988">MSADEDRAAKAARARALMAKKKAQKAGGVTPNTDARSVASPSPPPSRRGTPAPVEVHSPIAPPSASSPLSAPSESRSNGRNLGDLVGYISLDSSLNIIDYAMNTRFAKESGPADSNNWLSGLQRVDDSVPSPSPPIPAWSPPPPSAVSPKPTPISSPPPRSAIHPPTSPPVAASEHRQLREIVQKQQQTIGSLEAEKADLTEMVEKLKSVDSELQATTKQLEDHKIMITNAHNQTRRTMEEMGKAQKAHRDAEIRIGQMTMEREDIFKHLQKLDAEITKLAHVQVEYKKLELRGLELQAANAQTTSELGKASQQVQEQQTRISSLEDEKAGLIGRVRRLEPFEKKTHELERALEEERSTSRSRQDRVYELERSLEEANNHAEQQQQTITLLVAEKTNLTASLERLQDADTRLQQTSHELEQERLRAAELQTSVRHLEEEEREWTHKFEEVSDREKELASRCHDQERELQLLTASVDDSRSKSEELQRRVRELEEQIESDDRAERLEATLQHTQDRAAELELQVSKLKQVQSSLKAERNGLEKQLEEQTEREADLQGKHDATMKLHEEVQERLSSLTSERDQLLHDKTELEQKMADTGLSVSELQQKLATTVAELTTSVRTLQQTQAELRNANRRAEEAEKIQKDLQAEGIGLMRSLEEMRPKIVELTDAKLDLGEKVESLEKALGARDSMIAQLESSVEDLRDQIDAAEKKHQDTTVALERERTSSHVNSSELQKAYGELQDELQAARESVEKVEAERSAYREASNRHAEEVDKLSASLQSHIEELNMLRTETEERNDARREAEDFLERARTEMEGIRAELAAKEEEVERLQHELKQRVTSSPNADFTAAAAANGTDQADTSSGSLNEEMLSAIKQQHALELSAAQSQIRSLETGVFQAEAKTHSLQRQLSFMEEQLAGYQRSSSRASQRPGLPMRTNSRGVVDHSSDLRRASFSSHRNGQFPHHLAPAVTPAIDGLSPETRHKRKVSLNMLKARIDSEAKADSRRSSPVVKPVSLPTVVEPPSRPATPPVHVHLPRKAHNQFLDEAHIFWCSSCQGDLVVL</sequence>
<evidence type="ECO:0000256" key="3">
    <source>
        <dbReference type="ARBA" id="ARBA00022840"/>
    </source>
</evidence>
<feature type="compositionally biased region" description="Low complexity" evidence="7">
    <location>
        <begin position="1007"/>
        <end position="1019"/>
    </location>
</feature>
<feature type="region of interest" description="Disordered" evidence="7">
    <location>
        <begin position="921"/>
        <end position="941"/>
    </location>
</feature>
<keyword evidence="5" id="KW-0505">Motor protein</keyword>
<dbReference type="EMBL" id="JASBNA010000016">
    <property type="protein sequence ID" value="KAK7686572.1"/>
    <property type="molecule type" value="Genomic_DNA"/>
</dbReference>
<feature type="region of interest" description="Disordered" evidence="7">
    <location>
        <begin position="998"/>
        <end position="1028"/>
    </location>
</feature>
<name>A0AAW0G2G4_9APHY</name>
<dbReference type="Gene3D" id="1.10.287.1490">
    <property type="match status" value="1"/>
</dbReference>
<dbReference type="PANTHER" id="PTHR37739:SF8">
    <property type="entry name" value="KINESIN-LIKE PROTEIN KIN-12D"/>
    <property type="match status" value="1"/>
</dbReference>
<dbReference type="Proteomes" id="UP001385951">
    <property type="component" value="Unassembled WGS sequence"/>
</dbReference>
<feature type="compositionally biased region" description="Low complexity" evidence="7">
    <location>
        <begin position="63"/>
        <end position="76"/>
    </location>
</feature>
<feature type="compositionally biased region" description="Basic and acidic residues" evidence="7">
    <location>
        <begin position="712"/>
        <end position="725"/>
    </location>
</feature>
<evidence type="ECO:0000256" key="6">
    <source>
        <dbReference type="SAM" id="Coils"/>
    </source>
</evidence>
<evidence type="ECO:0000256" key="5">
    <source>
        <dbReference type="ARBA" id="ARBA00023175"/>
    </source>
</evidence>